<evidence type="ECO:0000313" key="1">
    <source>
        <dbReference type="EMBL" id="CAB4910702.1"/>
    </source>
</evidence>
<dbReference type="Pfam" id="PF14559">
    <property type="entry name" value="TPR_19"/>
    <property type="match status" value="1"/>
</dbReference>
<dbReference type="InterPro" id="IPR011990">
    <property type="entry name" value="TPR-like_helical_dom_sf"/>
</dbReference>
<gene>
    <name evidence="1" type="ORF">UFOPK3610_00774</name>
</gene>
<protein>
    <submittedName>
        <fullName evidence="1">Unannotated protein</fullName>
    </submittedName>
</protein>
<dbReference type="AlphaFoldDB" id="A0A6J7GSD9"/>
<dbReference type="Gene3D" id="1.25.40.10">
    <property type="entry name" value="Tetratricopeptide repeat domain"/>
    <property type="match status" value="1"/>
</dbReference>
<reference evidence="1" key="1">
    <citation type="submission" date="2020-05" db="EMBL/GenBank/DDBJ databases">
        <authorList>
            <person name="Chiriac C."/>
            <person name="Salcher M."/>
            <person name="Ghai R."/>
            <person name="Kavagutti S V."/>
        </authorList>
    </citation>
    <scope>NUCLEOTIDE SEQUENCE</scope>
</reference>
<name>A0A6J7GSD9_9ZZZZ</name>
<organism evidence="1">
    <name type="scientific">freshwater metagenome</name>
    <dbReference type="NCBI Taxonomy" id="449393"/>
    <lineage>
        <taxon>unclassified sequences</taxon>
        <taxon>metagenomes</taxon>
        <taxon>ecological metagenomes</taxon>
    </lineage>
</organism>
<proteinExistence type="predicted"/>
<dbReference type="SUPFAM" id="SSF48452">
    <property type="entry name" value="TPR-like"/>
    <property type="match status" value="1"/>
</dbReference>
<dbReference type="EMBL" id="CAFBMR010000022">
    <property type="protein sequence ID" value="CAB4910702.1"/>
    <property type="molecule type" value="Genomic_DNA"/>
</dbReference>
<accession>A0A6J7GSD9</accession>
<sequence length="128" mass="14381">MGTPYDWFRSAEELLARGDAAAAAVLLEHVVREEPSARSARESLARAYFDSGRYGQAREVFRLLVEDGPDDDYAHYGYGLALWRGGDFVTSEEHLAMAWAMRPERKDYVNALRQVRATLRARAEGADA</sequence>